<dbReference type="Pfam" id="PF00005">
    <property type="entry name" value="ABC_tran"/>
    <property type="match status" value="1"/>
</dbReference>
<dbReference type="PROSITE" id="PS00211">
    <property type="entry name" value="ABC_TRANSPORTER_1"/>
    <property type="match status" value="1"/>
</dbReference>
<dbReference type="PANTHER" id="PTHR42788:SF19">
    <property type="entry name" value="ALIPHATIC SULFONATES IMPORT ATP-BINDING PROTEIN SSUB 2"/>
    <property type="match status" value="1"/>
</dbReference>
<dbReference type="GO" id="GO:0016887">
    <property type="term" value="F:ATP hydrolysis activity"/>
    <property type="evidence" value="ECO:0007669"/>
    <property type="project" value="InterPro"/>
</dbReference>
<dbReference type="InterPro" id="IPR003593">
    <property type="entry name" value="AAA+_ATPase"/>
</dbReference>
<dbReference type="KEGG" id="ocg:OCA5_c03860"/>
<evidence type="ECO:0000313" key="7">
    <source>
        <dbReference type="EMBL" id="AEI05111.1"/>
    </source>
</evidence>
<reference evidence="7 8" key="1">
    <citation type="journal article" date="2011" name="J. Bacteriol.">
        <title>Complete genome sequences of the chemolithoautotrophic Oligotropha carboxidovorans strains OM4 and OM5.</title>
        <authorList>
            <person name="Volland S."/>
            <person name="Rachinger M."/>
            <person name="Strittmatter A."/>
            <person name="Daniel R."/>
            <person name="Gottschalk G."/>
            <person name="Meyer O."/>
        </authorList>
    </citation>
    <scope>NUCLEOTIDE SEQUENCE [LARGE SCALE GENOMIC DNA]</scope>
    <source>
        <strain evidence="8">ATCC 49405 / DSM 1227 / KCTC 32145 / OM5</strain>
    </source>
</reference>
<feature type="domain" description="ABC transporter" evidence="6">
    <location>
        <begin position="2"/>
        <end position="228"/>
    </location>
</feature>
<comment type="similarity">
    <text evidence="1">Belongs to the ABC transporter superfamily.</text>
</comment>
<keyword evidence="7" id="KW-0378">Hydrolase</keyword>
<dbReference type="InterPro" id="IPR050166">
    <property type="entry name" value="ABC_transporter_ATP-bind"/>
</dbReference>
<dbReference type="OrthoDB" id="9807242at2"/>
<dbReference type="CDD" id="cd03293">
    <property type="entry name" value="ABC_NrtD_SsuB_transporters"/>
    <property type="match status" value="1"/>
</dbReference>
<evidence type="ECO:0000256" key="4">
    <source>
        <dbReference type="ARBA" id="ARBA00022840"/>
    </source>
</evidence>
<dbReference type="KEGG" id="oca:OCAR_4125"/>
<evidence type="ECO:0000259" key="6">
    <source>
        <dbReference type="PROSITE" id="PS50893"/>
    </source>
</evidence>
<comment type="function">
    <text evidence="5">Involved in beta-(1--&gt;2)glucan export. Transmembrane domains (TMD) form a pore in the inner membrane and the ATP-binding domain (NBD) is responsible for energy generation.</text>
</comment>
<keyword evidence="2" id="KW-0813">Transport</keyword>
<dbReference type="EMBL" id="CP002826">
    <property type="protein sequence ID" value="AEI05111.1"/>
    <property type="molecule type" value="Genomic_DNA"/>
</dbReference>
<evidence type="ECO:0000256" key="1">
    <source>
        <dbReference type="ARBA" id="ARBA00005417"/>
    </source>
</evidence>
<keyword evidence="8" id="KW-1185">Reference proteome</keyword>
<keyword evidence="4 7" id="KW-0067">ATP-binding</keyword>
<gene>
    <name evidence="7" type="ordered locus">OCA5_c03860</name>
</gene>
<sequence length="260" mass="28248">MLVLDHVGKVYPNGVDALQGFSARIGVGEIVAVIGGSGCGKSTLLRAIAGLGTATSGTITLDGETIAAPHEKIGIIFQEPRLLPWLSVIENVAFGLEGETRARRRKRAEAALDRVGLLDKADAWPRELSGGQAQRVAIARALVPRPEVLLLDEPFSALDAFTRTDLQDHLLDLWADTKPTLLLVTHDVEEAVVLADRVMVMRPHPGRLFEEVKVELARPRDRASPLFEAVKRDLLNALDRSLDRAPPAGEQPVTGAAMWW</sequence>
<dbReference type="GO" id="GO:0005524">
    <property type="term" value="F:ATP binding"/>
    <property type="evidence" value="ECO:0007669"/>
    <property type="project" value="UniProtKB-KW"/>
</dbReference>
<dbReference type="SUPFAM" id="SSF52540">
    <property type="entry name" value="P-loop containing nucleoside triphosphate hydrolases"/>
    <property type="match status" value="1"/>
</dbReference>
<evidence type="ECO:0000256" key="2">
    <source>
        <dbReference type="ARBA" id="ARBA00022448"/>
    </source>
</evidence>
<organism evidence="7 8">
    <name type="scientific">Afipia carboxidovorans (strain ATCC 49405 / DSM 1227 / KCTC 32145 / OM5)</name>
    <name type="common">Oligotropha carboxidovorans</name>
    <dbReference type="NCBI Taxonomy" id="504832"/>
    <lineage>
        <taxon>Bacteria</taxon>
        <taxon>Pseudomonadati</taxon>
        <taxon>Pseudomonadota</taxon>
        <taxon>Alphaproteobacteria</taxon>
        <taxon>Hyphomicrobiales</taxon>
        <taxon>Nitrobacteraceae</taxon>
        <taxon>Afipia</taxon>
    </lineage>
</organism>
<dbReference type="RefSeq" id="WP_012561307.1">
    <property type="nucleotide sequence ID" value="NC_011386.1"/>
</dbReference>
<dbReference type="InterPro" id="IPR027417">
    <property type="entry name" value="P-loop_NTPase"/>
</dbReference>
<dbReference type="HOGENOM" id="CLU_000604_1_22_5"/>
<protein>
    <submittedName>
        <fullName evidence="7">ABC transporter, aliphatic sulfonates import ATP-binding protein</fullName>
        <ecNumber evidence="7">3.6.3.-</ecNumber>
    </submittedName>
</protein>
<accession>B6JA33</accession>
<dbReference type="InterPro" id="IPR003439">
    <property type="entry name" value="ABC_transporter-like_ATP-bd"/>
</dbReference>
<dbReference type="AlphaFoldDB" id="B6JA33"/>
<dbReference type="PANTHER" id="PTHR42788">
    <property type="entry name" value="TAURINE IMPORT ATP-BINDING PROTEIN-RELATED"/>
    <property type="match status" value="1"/>
</dbReference>
<evidence type="ECO:0000256" key="5">
    <source>
        <dbReference type="ARBA" id="ARBA00024722"/>
    </source>
</evidence>
<name>B6JA33_AFIC5</name>
<keyword evidence="3" id="KW-0547">Nucleotide-binding</keyword>
<evidence type="ECO:0000313" key="8">
    <source>
        <dbReference type="Proteomes" id="UP000007730"/>
    </source>
</evidence>
<evidence type="ECO:0000256" key="3">
    <source>
        <dbReference type="ARBA" id="ARBA00022741"/>
    </source>
</evidence>
<proteinExistence type="inferred from homology"/>
<dbReference type="PROSITE" id="PS50893">
    <property type="entry name" value="ABC_TRANSPORTER_2"/>
    <property type="match status" value="1"/>
</dbReference>
<dbReference type="EC" id="3.6.3.-" evidence="7"/>
<dbReference type="SMART" id="SM00382">
    <property type="entry name" value="AAA"/>
    <property type="match status" value="1"/>
</dbReference>
<dbReference type="InterPro" id="IPR017871">
    <property type="entry name" value="ABC_transporter-like_CS"/>
</dbReference>
<dbReference type="eggNOG" id="COG1116">
    <property type="taxonomic scope" value="Bacteria"/>
</dbReference>
<dbReference type="PATRIC" id="fig|504832.7.peg.406"/>
<dbReference type="Proteomes" id="UP000007730">
    <property type="component" value="Chromosome"/>
</dbReference>
<dbReference type="STRING" id="504832.OCA5_c03860"/>
<dbReference type="Gene3D" id="3.40.50.300">
    <property type="entry name" value="P-loop containing nucleotide triphosphate hydrolases"/>
    <property type="match status" value="1"/>
</dbReference>